<dbReference type="Proteomes" id="UP001652640">
    <property type="component" value="Chromosome 11"/>
</dbReference>
<feature type="compositionally biased region" description="Pro residues" evidence="1">
    <location>
        <begin position="61"/>
        <end position="71"/>
    </location>
</feature>
<gene>
    <name evidence="3" type="primary">LOC139037353</name>
</gene>
<feature type="region of interest" description="Disordered" evidence="1">
    <location>
        <begin position="1"/>
        <end position="123"/>
    </location>
</feature>
<feature type="compositionally biased region" description="Basic and acidic residues" evidence="1">
    <location>
        <begin position="1"/>
        <end position="18"/>
    </location>
</feature>
<evidence type="ECO:0000256" key="1">
    <source>
        <dbReference type="SAM" id="MobiDB-lite"/>
    </source>
</evidence>
<evidence type="ECO:0000313" key="3">
    <source>
        <dbReference type="RefSeq" id="XP_070329854.1"/>
    </source>
</evidence>
<reference evidence="2" key="1">
    <citation type="journal article" date="2022" name="J. Hered.">
        <title>A De Novo Chromosome-Level Genome Assembly of the White-Tailed Deer, Odocoileus Virginianus.</title>
        <authorList>
            <person name="London E.W."/>
            <person name="Roca A.L."/>
            <person name="Novakofski J.E."/>
            <person name="Mateus-Pinilla N.E."/>
        </authorList>
    </citation>
    <scope>NUCLEOTIDE SEQUENCE [LARGE SCALE GENOMIC DNA]</scope>
</reference>
<accession>A0ABM4IPV3</accession>
<sequence length="123" mass="12856">MARDGGCKVEEQSERGTESRGGSTTQGPRQRHAIGRGGRESPGCQGSHPTRRPRQGGGSARPPPPPRPPWSPARGRADVSAADSQAGGRRPSRRRGPPPRAPPRAPPAGARPGRVLRVTGSAR</sequence>
<protein>
    <submittedName>
        <fullName evidence="3">Uncharacterized protein</fullName>
    </submittedName>
</protein>
<keyword evidence="2" id="KW-1185">Reference proteome</keyword>
<name>A0ABM4IPV3_ODOVR</name>
<organism evidence="2 3">
    <name type="scientific">Odocoileus virginianus</name>
    <name type="common">White-tailed deer</name>
    <dbReference type="NCBI Taxonomy" id="9874"/>
    <lineage>
        <taxon>Eukaryota</taxon>
        <taxon>Metazoa</taxon>
        <taxon>Chordata</taxon>
        <taxon>Craniata</taxon>
        <taxon>Vertebrata</taxon>
        <taxon>Euteleostomi</taxon>
        <taxon>Mammalia</taxon>
        <taxon>Eutheria</taxon>
        <taxon>Laurasiatheria</taxon>
        <taxon>Artiodactyla</taxon>
        <taxon>Ruminantia</taxon>
        <taxon>Pecora</taxon>
        <taxon>Cervidae</taxon>
        <taxon>Odocoileinae</taxon>
        <taxon>Odocoileus</taxon>
    </lineage>
</organism>
<dbReference type="RefSeq" id="XP_070329854.1">
    <property type="nucleotide sequence ID" value="XM_070473753.1"/>
</dbReference>
<dbReference type="GeneID" id="139037353"/>
<evidence type="ECO:0000313" key="2">
    <source>
        <dbReference type="Proteomes" id="UP001652640"/>
    </source>
</evidence>
<reference evidence="3" key="2">
    <citation type="submission" date="2025-08" db="UniProtKB">
        <authorList>
            <consortium name="RefSeq"/>
        </authorList>
    </citation>
    <scope>IDENTIFICATION</scope>
    <source>
        <tissue evidence="3">Tongue muscle</tissue>
    </source>
</reference>
<proteinExistence type="predicted"/>